<comment type="caution">
    <text evidence="2">The sequence shown here is derived from an EMBL/GenBank/DDBJ whole genome shotgun (WGS) entry which is preliminary data.</text>
</comment>
<evidence type="ECO:0000313" key="3">
    <source>
        <dbReference type="Proteomes" id="UP001304769"/>
    </source>
</evidence>
<protein>
    <submittedName>
        <fullName evidence="2">Uncharacterized protein</fullName>
    </submittedName>
</protein>
<gene>
    <name evidence="2" type="ORF">SPF06_14875</name>
</gene>
<feature type="compositionally biased region" description="Basic and acidic residues" evidence="1">
    <location>
        <begin position="1"/>
        <end position="37"/>
    </location>
</feature>
<proteinExistence type="predicted"/>
<sequence length="75" mass="8114">MMNRWLAHERRNHEAPRGRDDPSHDELGRDEFGRVGDDAEPGPLDTAPTPRGASDGATTEVGRASPPPSNVSPRS</sequence>
<evidence type="ECO:0000313" key="2">
    <source>
        <dbReference type="EMBL" id="MEA5456017.1"/>
    </source>
</evidence>
<name>A0ABU5T8K5_9MICC</name>
<evidence type="ECO:0000256" key="1">
    <source>
        <dbReference type="SAM" id="MobiDB-lite"/>
    </source>
</evidence>
<feature type="compositionally biased region" description="Pro residues" evidence="1">
    <location>
        <begin position="65"/>
        <end position="75"/>
    </location>
</feature>
<dbReference type="Proteomes" id="UP001304769">
    <property type="component" value="Unassembled WGS sequence"/>
</dbReference>
<organism evidence="2 3">
    <name type="scientific">Sinomonas terricola</name>
    <dbReference type="NCBI Taxonomy" id="3110330"/>
    <lineage>
        <taxon>Bacteria</taxon>
        <taxon>Bacillati</taxon>
        <taxon>Actinomycetota</taxon>
        <taxon>Actinomycetes</taxon>
        <taxon>Micrococcales</taxon>
        <taxon>Micrococcaceae</taxon>
        <taxon>Sinomonas</taxon>
    </lineage>
</organism>
<feature type="region of interest" description="Disordered" evidence="1">
    <location>
        <begin position="1"/>
        <end position="75"/>
    </location>
</feature>
<dbReference type="RefSeq" id="WP_323279905.1">
    <property type="nucleotide sequence ID" value="NZ_JAYGGQ010000011.1"/>
</dbReference>
<accession>A0ABU5T8K5</accession>
<dbReference type="EMBL" id="JAYGGQ010000011">
    <property type="protein sequence ID" value="MEA5456017.1"/>
    <property type="molecule type" value="Genomic_DNA"/>
</dbReference>
<reference evidence="2 3" key="1">
    <citation type="submission" date="2023-12" db="EMBL/GenBank/DDBJ databases">
        <title>Sinomonas terricola sp. nov, isolated from litchi orchard soil in Guangdong, PR China.</title>
        <authorList>
            <person name="Jiaxin W."/>
            <person name="Yang Z."/>
            <person name="Honghui Z."/>
        </authorList>
    </citation>
    <scope>NUCLEOTIDE SEQUENCE [LARGE SCALE GENOMIC DNA]</scope>
    <source>
        <strain evidence="2 3">JGH33</strain>
    </source>
</reference>
<keyword evidence="3" id="KW-1185">Reference proteome</keyword>